<reference evidence="1" key="1">
    <citation type="submission" date="2023-11" db="EMBL/GenBank/DDBJ databases">
        <title>Genome assemblies of two species of porcelain crab, Petrolisthes cinctipes and Petrolisthes manimaculis (Anomura: Porcellanidae).</title>
        <authorList>
            <person name="Angst P."/>
        </authorList>
    </citation>
    <scope>NUCLEOTIDE SEQUENCE</scope>
    <source>
        <strain evidence="1">PB745_02</strain>
        <tissue evidence="1">Gill</tissue>
    </source>
</reference>
<dbReference type="AlphaFoldDB" id="A0AAE1P493"/>
<organism evidence="1 2">
    <name type="scientific">Petrolisthes manimaculis</name>
    <dbReference type="NCBI Taxonomy" id="1843537"/>
    <lineage>
        <taxon>Eukaryota</taxon>
        <taxon>Metazoa</taxon>
        <taxon>Ecdysozoa</taxon>
        <taxon>Arthropoda</taxon>
        <taxon>Crustacea</taxon>
        <taxon>Multicrustacea</taxon>
        <taxon>Malacostraca</taxon>
        <taxon>Eumalacostraca</taxon>
        <taxon>Eucarida</taxon>
        <taxon>Decapoda</taxon>
        <taxon>Pleocyemata</taxon>
        <taxon>Anomura</taxon>
        <taxon>Galatheoidea</taxon>
        <taxon>Porcellanidae</taxon>
        <taxon>Petrolisthes</taxon>
    </lineage>
</organism>
<protein>
    <submittedName>
        <fullName evidence="1">Uncharacterized protein</fullName>
    </submittedName>
</protein>
<dbReference type="Proteomes" id="UP001292094">
    <property type="component" value="Unassembled WGS sequence"/>
</dbReference>
<keyword evidence="2" id="KW-1185">Reference proteome</keyword>
<proteinExistence type="predicted"/>
<comment type="caution">
    <text evidence="1">The sequence shown here is derived from an EMBL/GenBank/DDBJ whole genome shotgun (WGS) entry which is preliminary data.</text>
</comment>
<evidence type="ECO:0000313" key="2">
    <source>
        <dbReference type="Proteomes" id="UP001292094"/>
    </source>
</evidence>
<accession>A0AAE1P493</accession>
<gene>
    <name evidence="1" type="ORF">Pmani_026276</name>
</gene>
<evidence type="ECO:0000313" key="1">
    <source>
        <dbReference type="EMBL" id="KAK4301498.1"/>
    </source>
</evidence>
<dbReference type="EMBL" id="JAWZYT010002861">
    <property type="protein sequence ID" value="KAK4301498.1"/>
    <property type="molecule type" value="Genomic_DNA"/>
</dbReference>
<sequence length="101" mass="11341">METPFNKSSYSRIVADHGLRSCFWPRFLSTIRELHSLEDCSKGGSRGAGDAVGLRIKLLTAYVEPLPPKVFSQHLRTKLTIQVCVRSRQHLQSGDTRKGQS</sequence>
<name>A0AAE1P493_9EUCA</name>